<gene>
    <name evidence="1" type="ORF">BN2156_04480</name>
</gene>
<keyword evidence="2" id="KW-1185">Reference proteome</keyword>
<organism evidence="1 2">
    <name type="scientific">Mycolicibacterium neworleansense</name>
    <dbReference type="NCBI Taxonomy" id="146018"/>
    <lineage>
        <taxon>Bacteria</taxon>
        <taxon>Bacillati</taxon>
        <taxon>Actinomycetota</taxon>
        <taxon>Actinomycetes</taxon>
        <taxon>Mycobacteriales</taxon>
        <taxon>Mycobacteriaceae</taxon>
        <taxon>Mycolicibacterium</taxon>
    </lineage>
</organism>
<evidence type="ECO:0000313" key="1">
    <source>
        <dbReference type="EMBL" id="CRZ17594.1"/>
    </source>
</evidence>
<dbReference type="STRING" id="146018.BN2156_04480"/>
<proteinExistence type="predicted"/>
<protein>
    <submittedName>
        <fullName evidence="1">Uncharacterized protein</fullName>
    </submittedName>
</protein>
<dbReference type="RefSeq" id="WP_131725192.1">
    <property type="nucleotide sequence ID" value="NZ_CWKH01000002.1"/>
</dbReference>
<evidence type="ECO:0000313" key="2">
    <source>
        <dbReference type="Proteomes" id="UP000199147"/>
    </source>
</evidence>
<accession>A0A0H5S8H9</accession>
<dbReference type="EMBL" id="CWKH01000002">
    <property type="protein sequence ID" value="CRZ17594.1"/>
    <property type="molecule type" value="Genomic_DNA"/>
</dbReference>
<reference evidence="2" key="1">
    <citation type="submission" date="2015-07" db="EMBL/GenBank/DDBJ databases">
        <authorList>
            <person name="Urmite Genomes"/>
        </authorList>
    </citation>
    <scope>NUCLEOTIDE SEQUENCE [LARGE SCALE GENOMIC DNA]</scope>
    <source>
        <strain evidence="2">type strain: ATCC 49404</strain>
    </source>
</reference>
<sequence>MTGWTEYDDIWADPDLTGGAGAGVSTVVVTKPARKLPAQYPMSTWLSRFRDRIWRWTRPNPKEN</sequence>
<dbReference type="AlphaFoldDB" id="A0A0H5S8H9"/>
<name>A0A0H5S8H9_9MYCO</name>
<dbReference type="Proteomes" id="UP000199147">
    <property type="component" value="Unassembled WGS sequence"/>
</dbReference>